<keyword evidence="7" id="KW-0472">Membrane</keyword>
<keyword evidence="6" id="KW-0479">Metal-binding</keyword>
<dbReference type="STRING" id="684364.F4P0S6"/>
<dbReference type="HOGENOM" id="CLU_407067_0_0_1"/>
<accession>F4P0S6</accession>
<keyword evidence="5 6" id="KW-0862">Zinc</keyword>
<dbReference type="Pfam" id="PF04389">
    <property type="entry name" value="Peptidase_M28"/>
    <property type="match status" value="1"/>
</dbReference>
<evidence type="ECO:0000256" key="7">
    <source>
        <dbReference type="SAM" id="Phobius"/>
    </source>
</evidence>
<keyword evidence="3 6" id="KW-0645">Protease</keyword>
<dbReference type="OMA" id="QTIALTY"/>
<evidence type="ECO:0000256" key="5">
    <source>
        <dbReference type="ARBA" id="ARBA00022833"/>
    </source>
</evidence>
<dbReference type="RefSeq" id="XP_006678031.1">
    <property type="nucleotide sequence ID" value="XM_006677968.1"/>
</dbReference>
<dbReference type="PANTHER" id="PTHR12147">
    <property type="entry name" value="METALLOPEPTIDASE M28 FAMILY MEMBER"/>
    <property type="match status" value="1"/>
</dbReference>
<dbReference type="PANTHER" id="PTHR12147:SF26">
    <property type="entry name" value="PEPTIDASE M28 DOMAIN-CONTAINING PROTEIN"/>
    <property type="match status" value="1"/>
</dbReference>
<name>F4P0S6_BATDJ</name>
<evidence type="ECO:0000259" key="8">
    <source>
        <dbReference type="Pfam" id="PF04389"/>
    </source>
</evidence>
<dbReference type="InterPro" id="IPR045175">
    <property type="entry name" value="M28_fam"/>
</dbReference>
<dbReference type="OrthoDB" id="10013407at2759"/>
<organism evidence="9 10">
    <name type="scientific">Batrachochytrium dendrobatidis (strain JAM81 / FGSC 10211)</name>
    <name type="common">Frog chytrid fungus</name>
    <dbReference type="NCBI Taxonomy" id="684364"/>
    <lineage>
        <taxon>Eukaryota</taxon>
        <taxon>Fungi</taxon>
        <taxon>Fungi incertae sedis</taxon>
        <taxon>Chytridiomycota</taxon>
        <taxon>Chytridiomycota incertae sedis</taxon>
        <taxon>Chytridiomycetes</taxon>
        <taxon>Rhizophydiales</taxon>
        <taxon>Rhizophydiales incertae sedis</taxon>
        <taxon>Batrachochytrium</taxon>
    </lineage>
</organism>
<comment type="similarity">
    <text evidence="2">Belongs to the peptidase M28 family. M28B subfamily.</text>
</comment>
<proteinExistence type="inferred from homology"/>
<keyword evidence="4 6" id="KW-0378">Hydrolase</keyword>
<gene>
    <name evidence="9" type="ORF">BATDEDRAFT_34894</name>
</gene>
<reference evidence="9 10" key="1">
    <citation type="submission" date="2009-12" db="EMBL/GenBank/DDBJ databases">
        <title>The draft genome of Batrachochytrium dendrobatidis.</title>
        <authorList>
            <consortium name="US DOE Joint Genome Institute (JGI-PGF)"/>
            <person name="Kuo A."/>
            <person name="Salamov A."/>
            <person name="Schmutz J."/>
            <person name="Lucas S."/>
            <person name="Pitluck S."/>
            <person name="Rosenblum E."/>
            <person name="Stajich J."/>
            <person name="Eisen M."/>
            <person name="Grigoriev I.V."/>
        </authorList>
    </citation>
    <scope>NUCLEOTIDE SEQUENCE [LARGE SCALE GENOMIC DNA]</scope>
    <source>
        <strain evidence="10">JAM81 / FGSC 10211</strain>
    </source>
</reference>
<dbReference type="GO" id="GO:0008235">
    <property type="term" value="F:metalloexopeptidase activity"/>
    <property type="evidence" value="ECO:0007669"/>
    <property type="project" value="InterPro"/>
</dbReference>
<dbReference type="GO" id="GO:0006508">
    <property type="term" value="P:proteolysis"/>
    <property type="evidence" value="ECO:0000318"/>
    <property type="project" value="GO_Central"/>
</dbReference>
<sequence>MCNFSEGMDISYPTATPSYTDAEEQSTEMDMFITVPSQEPLPVYQSPVEPIPGYNSFQSKSSHVCDVDVKDLADPGVQGGLKTCLDTATTTIVYSKPQKPLSRVVSTTVLALVAVSAVAMCIAHLSMQLGLTIPSIPWLHSAHSSPVIQALPDRVFSHLANLESIADQHGGSRSVATGHPASVDYVLSHLYAMNSTFNVWTEDVLIKTQVDRRPPAVSIFDYTQSTLLSNLSPGISLLRHRGKHGKETVFKPHSDVAVVPGSGSATVLDGILRVVDSCDVFDDQSEDMATKHKKKSQDWVAVIGPYKSTSCSPCGRLAAAVRLGAKAAIVYSTPGGQKGYARSLAPTPLSCVRYGIAEELLSKIAIVSLSDSAAFTLLERMSAFASSTFVFGGKHDLSKKRKVVTDLRVDIDVQSSYTEIVSKNVLAETHAGNDERIVIFGSHLDSVPAGPGINDDGSGAMATLELATAFHESALAASTVQKLRFAWWTGEEIGLLGSTAYVKKMADTNKTLLSHHKANIDSDMIASPNFVRGIWDGGAIVDSVVRRRCKTLHDLFATWFGTKGLPTVPFPFNGRSDFEPFLQAGIPAGGVITGEDEIKTIEGAALFGGLPGIVLDPCYHQDCDRLAGLVNEDIMIQNLEALAHVLEVLSITADIESFLDAGVPTTSNYNPIHAK</sequence>
<dbReference type="EMBL" id="GL882882">
    <property type="protein sequence ID" value="EGF81332.1"/>
    <property type="molecule type" value="Genomic_DNA"/>
</dbReference>
<protein>
    <recommendedName>
        <fullName evidence="6">Peptide hydrolase</fullName>
        <ecNumber evidence="6">3.4.-.-</ecNumber>
    </recommendedName>
</protein>
<feature type="transmembrane region" description="Helical" evidence="7">
    <location>
        <begin position="104"/>
        <end position="127"/>
    </location>
</feature>
<dbReference type="GO" id="GO:0046872">
    <property type="term" value="F:metal ion binding"/>
    <property type="evidence" value="ECO:0007669"/>
    <property type="project" value="UniProtKB-KW"/>
</dbReference>
<dbReference type="InParanoid" id="F4P0S6"/>
<comment type="cofactor">
    <cofactor evidence="1">
        <name>Zn(2+)</name>
        <dbReference type="ChEBI" id="CHEBI:29105"/>
    </cofactor>
</comment>
<keyword evidence="7" id="KW-0812">Transmembrane</keyword>
<keyword evidence="10" id="KW-1185">Reference proteome</keyword>
<evidence type="ECO:0000256" key="4">
    <source>
        <dbReference type="ARBA" id="ARBA00022801"/>
    </source>
</evidence>
<feature type="domain" description="Peptidase M28" evidence="8">
    <location>
        <begin position="424"/>
        <end position="628"/>
    </location>
</feature>
<dbReference type="SUPFAM" id="SSF53187">
    <property type="entry name" value="Zn-dependent exopeptidases"/>
    <property type="match status" value="1"/>
</dbReference>
<dbReference type="InterPro" id="IPR007484">
    <property type="entry name" value="Peptidase_M28"/>
</dbReference>
<evidence type="ECO:0000313" key="10">
    <source>
        <dbReference type="Proteomes" id="UP000007241"/>
    </source>
</evidence>
<evidence type="ECO:0000256" key="6">
    <source>
        <dbReference type="RuleBase" id="RU361240"/>
    </source>
</evidence>
<evidence type="ECO:0000256" key="2">
    <source>
        <dbReference type="ARBA" id="ARBA00005634"/>
    </source>
</evidence>
<evidence type="ECO:0000256" key="1">
    <source>
        <dbReference type="ARBA" id="ARBA00001947"/>
    </source>
</evidence>
<dbReference type="AlphaFoldDB" id="F4P0S6"/>
<dbReference type="GeneID" id="18240587"/>
<evidence type="ECO:0000256" key="3">
    <source>
        <dbReference type="ARBA" id="ARBA00022670"/>
    </source>
</evidence>
<keyword evidence="7" id="KW-1133">Transmembrane helix</keyword>
<dbReference type="EC" id="3.4.-.-" evidence="6"/>
<dbReference type="Proteomes" id="UP000007241">
    <property type="component" value="Unassembled WGS sequence"/>
</dbReference>
<dbReference type="Gene3D" id="3.40.630.10">
    <property type="entry name" value="Zn peptidases"/>
    <property type="match status" value="1"/>
</dbReference>
<evidence type="ECO:0000313" key="9">
    <source>
        <dbReference type="EMBL" id="EGF81332.1"/>
    </source>
</evidence>